<comment type="caution">
    <text evidence="2">The sequence shown here is derived from an EMBL/GenBank/DDBJ whole genome shotgun (WGS) entry which is preliminary data.</text>
</comment>
<feature type="compositionally biased region" description="Polar residues" evidence="1">
    <location>
        <begin position="132"/>
        <end position="143"/>
    </location>
</feature>
<evidence type="ECO:0000313" key="2">
    <source>
        <dbReference type="EMBL" id="KAK0642083.1"/>
    </source>
</evidence>
<feature type="compositionally biased region" description="Low complexity" evidence="1">
    <location>
        <begin position="592"/>
        <end position="606"/>
    </location>
</feature>
<dbReference type="EMBL" id="JAULSV010000006">
    <property type="protein sequence ID" value="KAK0642083.1"/>
    <property type="molecule type" value="Genomic_DNA"/>
</dbReference>
<feature type="compositionally biased region" description="Basic and acidic residues" evidence="1">
    <location>
        <begin position="629"/>
        <end position="639"/>
    </location>
</feature>
<proteinExistence type="predicted"/>
<dbReference type="PANTHER" id="PTHR38166:SF1">
    <property type="entry name" value="C2H2-TYPE DOMAIN-CONTAINING PROTEIN"/>
    <property type="match status" value="1"/>
</dbReference>
<accession>A0AA40CLQ9</accession>
<dbReference type="AlphaFoldDB" id="A0AA40CLQ9"/>
<feature type="region of interest" description="Disordered" evidence="1">
    <location>
        <begin position="478"/>
        <end position="531"/>
    </location>
</feature>
<feature type="region of interest" description="Disordered" evidence="1">
    <location>
        <begin position="188"/>
        <end position="227"/>
    </location>
</feature>
<feature type="compositionally biased region" description="Polar residues" evidence="1">
    <location>
        <begin position="482"/>
        <end position="492"/>
    </location>
</feature>
<evidence type="ECO:0008006" key="4">
    <source>
        <dbReference type="Google" id="ProtNLM"/>
    </source>
</evidence>
<keyword evidence="3" id="KW-1185">Reference proteome</keyword>
<organism evidence="2 3">
    <name type="scientific">Cercophora newfieldiana</name>
    <dbReference type="NCBI Taxonomy" id="92897"/>
    <lineage>
        <taxon>Eukaryota</taxon>
        <taxon>Fungi</taxon>
        <taxon>Dikarya</taxon>
        <taxon>Ascomycota</taxon>
        <taxon>Pezizomycotina</taxon>
        <taxon>Sordariomycetes</taxon>
        <taxon>Sordariomycetidae</taxon>
        <taxon>Sordariales</taxon>
        <taxon>Lasiosphaeriaceae</taxon>
        <taxon>Cercophora</taxon>
    </lineage>
</organism>
<protein>
    <recommendedName>
        <fullName evidence="4">C2H2-type domain-containing protein</fullName>
    </recommendedName>
</protein>
<evidence type="ECO:0000256" key="1">
    <source>
        <dbReference type="SAM" id="MobiDB-lite"/>
    </source>
</evidence>
<feature type="compositionally biased region" description="Low complexity" evidence="1">
    <location>
        <begin position="326"/>
        <end position="341"/>
    </location>
</feature>
<reference evidence="2" key="1">
    <citation type="submission" date="2023-06" db="EMBL/GenBank/DDBJ databases">
        <title>Genome-scale phylogeny and comparative genomics of the fungal order Sordariales.</title>
        <authorList>
            <consortium name="Lawrence Berkeley National Laboratory"/>
            <person name="Hensen N."/>
            <person name="Bonometti L."/>
            <person name="Westerberg I."/>
            <person name="Brannstrom I.O."/>
            <person name="Guillou S."/>
            <person name="Cros-Aarteil S."/>
            <person name="Calhoun S."/>
            <person name="Haridas S."/>
            <person name="Kuo A."/>
            <person name="Mondo S."/>
            <person name="Pangilinan J."/>
            <person name="Riley R."/>
            <person name="Labutti K."/>
            <person name="Andreopoulos B."/>
            <person name="Lipzen A."/>
            <person name="Chen C."/>
            <person name="Yanf M."/>
            <person name="Daum C."/>
            <person name="Ng V."/>
            <person name="Clum A."/>
            <person name="Steindorff A."/>
            <person name="Ohm R."/>
            <person name="Martin F."/>
            <person name="Silar P."/>
            <person name="Natvig D."/>
            <person name="Lalanne C."/>
            <person name="Gautier V."/>
            <person name="Ament-Velasquez S.L."/>
            <person name="Kruys A."/>
            <person name="Hutchinson M.I."/>
            <person name="Powell A.J."/>
            <person name="Barry K."/>
            <person name="Miller A.N."/>
            <person name="Grigoriev I.V."/>
            <person name="Debuchy R."/>
            <person name="Gladieux P."/>
            <person name="Thoren M.H."/>
            <person name="Johannesson H."/>
        </authorList>
    </citation>
    <scope>NUCLEOTIDE SEQUENCE</scope>
    <source>
        <strain evidence="2">SMH2532-1</strain>
    </source>
</reference>
<feature type="region of interest" description="Disordered" evidence="1">
    <location>
        <begin position="583"/>
        <end position="648"/>
    </location>
</feature>
<dbReference type="PANTHER" id="PTHR38166">
    <property type="entry name" value="C2H2-TYPE DOMAIN-CONTAINING PROTEIN-RELATED"/>
    <property type="match status" value="1"/>
</dbReference>
<feature type="compositionally biased region" description="Basic and acidic residues" evidence="1">
    <location>
        <begin position="108"/>
        <end position="123"/>
    </location>
</feature>
<feature type="compositionally biased region" description="Polar residues" evidence="1">
    <location>
        <begin position="86"/>
        <end position="106"/>
    </location>
</feature>
<name>A0AA40CLQ9_9PEZI</name>
<evidence type="ECO:0000313" key="3">
    <source>
        <dbReference type="Proteomes" id="UP001174936"/>
    </source>
</evidence>
<dbReference type="Proteomes" id="UP001174936">
    <property type="component" value="Unassembled WGS sequence"/>
</dbReference>
<feature type="region of interest" description="Disordered" evidence="1">
    <location>
        <begin position="407"/>
        <end position="433"/>
    </location>
</feature>
<feature type="region of interest" description="Disordered" evidence="1">
    <location>
        <begin position="316"/>
        <end position="374"/>
    </location>
</feature>
<gene>
    <name evidence="2" type="ORF">B0T16DRAFT_224830</name>
</gene>
<feature type="compositionally biased region" description="Basic and acidic residues" evidence="1">
    <location>
        <begin position="188"/>
        <end position="202"/>
    </location>
</feature>
<feature type="region of interest" description="Disordered" evidence="1">
    <location>
        <begin position="41"/>
        <end position="150"/>
    </location>
</feature>
<sequence length="982" mass="108140">MADSRRFTSFFRALRERRTQSLPVMSKRLTAGLKSILTRKTDKRGLDMDMLDQDGASDGSLVEPSAPPSQDERPAKESVAGVGRNPTLNNETNHTIPARSHSTATPRGSEKRKYSGEHDDTLLTERCLYSTEAATPPTNVSRKPSTKKQQEIIDWVNQQPAVDQFSAQTPDETLPLVREDGRADVSLDITQKDETQQNDDPRVFSTPSGRTSPRKSHHSRISQDPKNRVIRESQHDQFAPVSRRGTFESQRGIYAFQMPSTTSITDQFYLSRRDSEATVGTTISGTVSDGISNKRLSASTIATTLTMAASSDTLHGQFKRLRPDSRSSSYRSGSIPSVRSSAHASNPHSLRQKVLPSAPRDSTQTPEVFHPPIPAIPQQVSTCQVGAVHSPLPLPPKSVLEAGVLAQQRRGRNSDSNPGTPTRAEFGEEPRICVPPETGDDILSVINEHASDAGSTMRASPRPSVDHRPETQEFLIDGLGNRQPSEGPSSLFSRDASPLESITSVTSLGDLLEGERPSQESSDAEDTMSDVTDHTDLSLIEVFETSQTPFDPGLLSVLMSLKEEVVDRIKQRLQTIMLQEHGFQQHPTQHNTSGSTQSEASSGSAEKATSLSALPTLRKRALDEGDDNSPGRENGDDGGRRKRKDTTTRAQLEAHLRKLACPFHKRYPSNAKLSKSCHGPGWGSVHRVKEHIYRRHGPLSRCTRCLDTFASEEKLTEHMRAEARCENRMAPPDEETINISKSQGLELRKRKKEVSEEERWFNTFHILFPDVPPDQFPSPYHESSLQVPSDPDMLSDFRTFLRRALPERIISDVNNHLRVQPPGFILPENTAELISRTLQEVMDRYRPVLLPESPEATKSADASPLFVEASTHQEPAERPGGVQTLNTYTGLNTGQVIPPPPRAAPPAPPPSTWGVVPLSDSPSTSTFDFGFSNMNQAQSAPVVEAPAVSYYAGDEMTESWVADGGYDGVGWSYGEYLEGTGP</sequence>